<dbReference type="PANTHER" id="PTHR11910">
    <property type="entry name" value="ATP SYNTHASE DELTA CHAIN"/>
    <property type="match status" value="1"/>
</dbReference>
<evidence type="ECO:0000256" key="5">
    <source>
        <dbReference type="ARBA" id="ARBA00022781"/>
    </source>
</evidence>
<dbReference type="InterPro" id="IPR026015">
    <property type="entry name" value="ATP_synth_OSCP/delta_N_sf"/>
</dbReference>
<keyword evidence="11" id="KW-1185">Reference proteome</keyword>
<comment type="subcellular location">
    <subcellularLocation>
        <location evidence="1">Membrane</location>
    </subcellularLocation>
</comment>
<dbReference type="SUPFAM" id="SSF47928">
    <property type="entry name" value="N-terminal domain of the delta subunit of the F1F0-ATP synthase"/>
    <property type="match status" value="1"/>
</dbReference>
<evidence type="ECO:0000256" key="6">
    <source>
        <dbReference type="ARBA" id="ARBA00023065"/>
    </source>
</evidence>
<feature type="region of interest" description="Disordered" evidence="9">
    <location>
        <begin position="1"/>
        <end position="37"/>
    </location>
</feature>
<dbReference type="InterPro" id="IPR000711">
    <property type="entry name" value="ATPase_OSCP/dsu"/>
</dbReference>
<comment type="subunit">
    <text evidence="3">F-type ATPases have 2 components, CF(1) - the catalytic core - and CF(0) - the membrane proton channel. CF(1) has five subunits: alpha(3), beta(3), gamma(1), delta(1), epsilon(1). CF(0) has three main subunits: a, b and c.</text>
</comment>
<keyword evidence="7" id="KW-0472">Membrane</keyword>
<evidence type="ECO:0000256" key="4">
    <source>
        <dbReference type="ARBA" id="ARBA00022448"/>
    </source>
</evidence>
<evidence type="ECO:0000256" key="8">
    <source>
        <dbReference type="ARBA" id="ARBA00023310"/>
    </source>
</evidence>
<dbReference type="Pfam" id="PF00213">
    <property type="entry name" value="OSCP"/>
    <property type="match status" value="1"/>
</dbReference>
<accession>A0AAV1B4M1</accession>
<proteinExistence type="inferred from homology"/>
<organism evidence="10 11">
    <name type="scientific">Vicia faba</name>
    <name type="common">Broad bean</name>
    <name type="synonym">Faba vulgaris</name>
    <dbReference type="NCBI Taxonomy" id="3906"/>
    <lineage>
        <taxon>Eukaryota</taxon>
        <taxon>Viridiplantae</taxon>
        <taxon>Streptophyta</taxon>
        <taxon>Embryophyta</taxon>
        <taxon>Tracheophyta</taxon>
        <taxon>Spermatophyta</taxon>
        <taxon>Magnoliopsida</taxon>
        <taxon>eudicotyledons</taxon>
        <taxon>Gunneridae</taxon>
        <taxon>Pentapetalae</taxon>
        <taxon>rosids</taxon>
        <taxon>fabids</taxon>
        <taxon>Fabales</taxon>
        <taxon>Fabaceae</taxon>
        <taxon>Papilionoideae</taxon>
        <taxon>50 kb inversion clade</taxon>
        <taxon>NPAAA clade</taxon>
        <taxon>Hologalegina</taxon>
        <taxon>IRL clade</taxon>
        <taxon>Fabeae</taxon>
        <taxon>Vicia</taxon>
    </lineage>
</organism>
<evidence type="ECO:0000313" key="11">
    <source>
        <dbReference type="Proteomes" id="UP001157006"/>
    </source>
</evidence>
<comment type="similarity">
    <text evidence="2">Belongs to the ATPase delta chain family.</text>
</comment>
<name>A0AAV1B4M1_VICFA</name>
<evidence type="ECO:0000256" key="1">
    <source>
        <dbReference type="ARBA" id="ARBA00004370"/>
    </source>
</evidence>
<sequence length="209" mass="23425">METLSVSNLKISSLPPPAPTTNHEFHHFTRTPHPIPNRLPQPKPQKIINFSHNNHSLQFSSPNTTSLKLKQPSPIFHDKPATGYAAAIIDVAQTTNTLHSVHRDVQRLLKLKSDGGIIDGSAVRKMVEQGNFERHVVGLVKMLTKKKKMGIVGEVLEEFERIYDELCGTQVVLVSSEREIGKEEMFGIAKTVHKLSGAFRVRVKNFVQH</sequence>
<evidence type="ECO:0000256" key="3">
    <source>
        <dbReference type="ARBA" id="ARBA00011648"/>
    </source>
</evidence>
<keyword evidence="4" id="KW-0813">Transport</keyword>
<gene>
    <name evidence="10" type="ORF">VFH_V194280</name>
</gene>
<protein>
    <submittedName>
        <fullName evidence="10">Uncharacterized protein</fullName>
    </submittedName>
</protein>
<evidence type="ECO:0000256" key="9">
    <source>
        <dbReference type="SAM" id="MobiDB-lite"/>
    </source>
</evidence>
<dbReference type="Proteomes" id="UP001157006">
    <property type="component" value="Chromosome 5"/>
</dbReference>
<keyword evidence="6" id="KW-0406">Ion transport</keyword>
<evidence type="ECO:0000256" key="2">
    <source>
        <dbReference type="ARBA" id="ARBA00007046"/>
    </source>
</evidence>
<keyword evidence="5" id="KW-0375">Hydrogen ion transport</keyword>
<evidence type="ECO:0000256" key="7">
    <source>
        <dbReference type="ARBA" id="ARBA00023136"/>
    </source>
</evidence>
<dbReference type="AlphaFoldDB" id="A0AAV1B4M1"/>
<feature type="compositionally biased region" description="Polar residues" evidence="9">
    <location>
        <begin position="1"/>
        <end position="11"/>
    </location>
</feature>
<evidence type="ECO:0000313" key="10">
    <source>
        <dbReference type="EMBL" id="CAI8615752.1"/>
    </source>
</evidence>
<dbReference type="EMBL" id="OX451740">
    <property type="protein sequence ID" value="CAI8615752.1"/>
    <property type="molecule type" value="Genomic_DNA"/>
</dbReference>
<dbReference type="GO" id="GO:0016020">
    <property type="term" value="C:membrane"/>
    <property type="evidence" value="ECO:0007669"/>
    <property type="project" value="UniProtKB-SubCell"/>
</dbReference>
<keyword evidence="8" id="KW-0066">ATP synthesis</keyword>
<reference evidence="10 11" key="1">
    <citation type="submission" date="2023-01" db="EMBL/GenBank/DDBJ databases">
        <authorList>
            <person name="Kreplak J."/>
        </authorList>
    </citation>
    <scope>NUCLEOTIDE SEQUENCE [LARGE SCALE GENOMIC DNA]</scope>
</reference>
<dbReference type="GO" id="GO:0046933">
    <property type="term" value="F:proton-transporting ATP synthase activity, rotational mechanism"/>
    <property type="evidence" value="ECO:0007669"/>
    <property type="project" value="InterPro"/>
</dbReference>